<dbReference type="InterPro" id="IPR000326">
    <property type="entry name" value="PAP2/HPO"/>
</dbReference>
<proteinExistence type="predicted"/>
<feature type="transmembrane region" description="Helical" evidence="1">
    <location>
        <begin position="183"/>
        <end position="201"/>
    </location>
</feature>
<dbReference type="EMBL" id="CP106735">
    <property type="protein sequence ID" value="UXX80226.1"/>
    <property type="molecule type" value="Genomic_DNA"/>
</dbReference>
<evidence type="ECO:0000313" key="4">
    <source>
        <dbReference type="Proteomes" id="UP001062165"/>
    </source>
</evidence>
<sequence>MREKTSSIISYLFHPLLMPSMTFLIIYWQLPELIKPLTLVTLPFLFITTFIIPILSVAMLKFSGSVTNFKLDKQEERVMPFSFVTVFYGLTTYLFVFKIQVNEVFALLLIATTLLVSVLTLITVWYKVSIHSAGISGVVGFFLAFGMRFPDSAVLYPLLVLLVVAGLVMSARLKLNAHTPKEVLVGMLIGLTICFGTLYGFA</sequence>
<evidence type="ECO:0000259" key="2">
    <source>
        <dbReference type="Pfam" id="PF01569"/>
    </source>
</evidence>
<dbReference type="RefSeq" id="WP_263051956.1">
    <property type="nucleotide sequence ID" value="NZ_CP106735.1"/>
</dbReference>
<feature type="transmembrane region" description="Helical" evidence="1">
    <location>
        <begin position="12"/>
        <end position="30"/>
    </location>
</feature>
<feature type="transmembrane region" description="Helical" evidence="1">
    <location>
        <begin position="81"/>
        <end position="99"/>
    </location>
</feature>
<dbReference type="Pfam" id="PF01569">
    <property type="entry name" value="PAP2"/>
    <property type="match status" value="1"/>
</dbReference>
<keyword evidence="1" id="KW-0472">Membrane</keyword>
<keyword evidence="1" id="KW-0812">Transmembrane</keyword>
<name>A0ABY6D256_9BACT</name>
<keyword evidence="1" id="KW-1133">Transmembrane helix</keyword>
<accession>A0ABY6D256</accession>
<gene>
    <name evidence="3" type="ORF">N7E81_03820</name>
</gene>
<dbReference type="Gene3D" id="1.20.144.10">
    <property type="entry name" value="Phosphatidic acid phosphatase type 2/haloperoxidase"/>
    <property type="match status" value="1"/>
</dbReference>
<organism evidence="3 4">
    <name type="scientific">Reichenbachiella carrageenanivorans</name>
    <dbReference type="NCBI Taxonomy" id="2979869"/>
    <lineage>
        <taxon>Bacteria</taxon>
        <taxon>Pseudomonadati</taxon>
        <taxon>Bacteroidota</taxon>
        <taxon>Cytophagia</taxon>
        <taxon>Cytophagales</taxon>
        <taxon>Reichenbachiellaceae</taxon>
        <taxon>Reichenbachiella</taxon>
    </lineage>
</organism>
<feature type="transmembrane region" description="Helical" evidence="1">
    <location>
        <begin position="42"/>
        <end position="60"/>
    </location>
</feature>
<protein>
    <submittedName>
        <fullName evidence="3">PA-phosphatase</fullName>
    </submittedName>
</protein>
<evidence type="ECO:0000313" key="3">
    <source>
        <dbReference type="EMBL" id="UXX80226.1"/>
    </source>
</evidence>
<feature type="transmembrane region" description="Helical" evidence="1">
    <location>
        <begin position="155"/>
        <end position="171"/>
    </location>
</feature>
<feature type="transmembrane region" description="Helical" evidence="1">
    <location>
        <begin position="105"/>
        <end position="126"/>
    </location>
</feature>
<evidence type="ECO:0000256" key="1">
    <source>
        <dbReference type="SAM" id="Phobius"/>
    </source>
</evidence>
<dbReference type="Proteomes" id="UP001062165">
    <property type="component" value="Chromosome"/>
</dbReference>
<feature type="domain" description="Phosphatidic acid phosphatase type 2/haloperoxidase" evidence="2">
    <location>
        <begin position="129"/>
        <end position="199"/>
    </location>
</feature>
<reference evidence="3" key="1">
    <citation type="submission" date="2022-10" db="EMBL/GenBank/DDBJ databases">
        <title>Comparative genomics and taxonomic characterization of three novel marine species of genus Reichenbachiella exhibiting antioxidant and polysaccharide degradation activities.</title>
        <authorList>
            <person name="Muhammad N."/>
            <person name="Lee Y.-J."/>
            <person name="Ko J."/>
            <person name="Kim S.-G."/>
        </authorList>
    </citation>
    <scope>NUCLEOTIDE SEQUENCE</scope>
    <source>
        <strain evidence="3">Wsw4-B4</strain>
    </source>
</reference>
<keyword evidence="4" id="KW-1185">Reference proteome</keyword>
<feature type="transmembrane region" description="Helical" evidence="1">
    <location>
        <begin position="133"/>
        <end position="149"/>
    </location>
</feature>